<evidence type="ECO:0000313" key="2">
    <source>
        <dbReference type="Proteomes" id="UP000318313"/>
    </source>
</evidence>
<dbReference type="SUPFAM" id="SSF52047">
    <property type="entry name" value="RNI-like"/>
    <property type="match status" value="1"/>
</dbReference>
<dbReference type="PANTHER" id="PTHR48057:SF7">
    <property type="entry name" value="LEUCINE-RICH REPEAT SERINE_THREONINE-PROTEIN KINASE 1"/>
    <property type="match status" value="1"/>
</dbReference>
<dbReference type="EMBL" id="CP037452">
    <property type="protein sequence ID" value="QDV48854.1"/>
    <property type="molecule type" value="Genomic_DNA"/>
</dbReference>
<proteinExistence type="predicted"/>
<gene>
    <name evidence="1" type="ORF">Enr17x_08680</name>
</gene>
<sequence length="568" mass="64580">MVSALETATTGKRTGNWVLWDFTERSEMVLGNFILWRDRIWYNGSLRRSWADTFDKNIPLSEKPMITIRLETPGRRHLLDHDAIIAELTKQFPGTQVTAENYHARRRKTVQEFADQCAAKGKPLIIQKRLEQEIDEREALLGPAREIAIPFEDQREVFKGMVSVSRVFLQSKVQTDFELIRSIVNTLRALNSGQVFVSGDDNDDLEYQQRLKALTANQGILLDGGIAFEDLLLPPNQRQALERLRSEQIRMCAGVKHGALNFNVFIFEADQTDDFCEAIRELDQVTNLSFQDTQLSERGMERLSGLPRLQNFHLRNTMFSNQSYRHLTSFPRLSEFWVEFTDLNNDAMAAMGELHGLQYLRLREVQMTNHGFRELKHLQNLTRLVLTQIPLDEGLEALSHLQNLTSLNLTRIPVKKSLEVISSLTQLKYLELSEIPSVTGDVLEMIGQLTNLEGLSLEMSTLTDENVNHLSGLKRLTQLSLTLTAPASHPRRLTSKGIQVLSELPQLRQLQLSAIPLDQASANLLGQLTQLRYLALNDSGLPPTCCLQLKKSLPDLHIHWIDSDQPGS</sequence>
<dbReference type="InterPro" id="IPR052595">
    <property type="entry name" value="LRRC69/RLP"/>
</dbReference>
<dbReference type="Proteomes" id="UP000318313">
    <property type="component" value="Chromosome"/>
</dbReference>
<name>A0A518I6Z0_9PLAN</name>
<dbReference type="InterPro" id="IPR032675">
    <property type="entry name" value="LRR_dom_sf"/>
</dbReference>
<dbReference type="PANTHER" id="PTHR48057">
    <property type="entry name" value="LEUCINE-RICH REPEAT SERINE/THREONINE-PROTEIN KINASE 1"/>
    <property type="match status" value="1"/>
</dbReference>
<dbReference type="AlphaFoldDB" id="A0A518I6Z0"/>
<organism evidence="1 2">
    <name type="scientific">Gimesia fumaroli</name>
    <dbReference type="NCBI Taxonomy" id="2527976"/>
    <lineage>
        <taxon>Bacteria</taxon>
        <taxon>Pseudomonadati</taxon>
        <taxon>Planctomycetota</taxon>
        <taxon>Planctomycetia</taxon>
        <taxon>Planctomycetales</taxon>
        <taxon>Planctomycetaceae</taxon>
        <taxon>Gimesia</taxon>
    </lineage>
</organism>
<accession>A0A518I6Z0</accession>
<keyword evidence="2" id="KW-1185">Reference proteome</keyword>
<evidence type="ECO:0000313" key="1">
    <source>
        <dbReference type="EMBL" id="QDV48854.1"/>
    </source>
</evidence>
<reference evidence="1 2" key="1">
    <citation type="submission" date="2019-03" db="EMBL/GenBank/DDBJ databases">
        <title>Deep-cultivation of Planctomycetes and their phenomic and genomic characterization uncovers novel biology.</title>
        <authorList>
            <person name="Wiegand S."/>
            <person name="Jogler M."/>
            <person name="Boedeker C."/>
            <person name="Pinto D."/>
            <person name="Vollmers J."/>
            <person name="Rivas-Marin E."/>
            <person name="Kohn T."/>
            <person name="Peeters S.H."/>
            <person name="Heuer A."/>
            <person name="Rast P."/>
            <person name="Oberbeckmann S."/>
            <person name="Bunk B."/>
            <person name="Jeske O."/>
            <person name="Meyerdierks A."/>
            <person name="Storesund J.E."/>
            <person name="Kallscheuer N."/>
            <person name="Luecker S."/>
            <person name="Lage O.M."/>
            <person name="Pohl T."/>
            <person name="Merkel B.J."/>
            <person name="Hornburger P."/>
            <person name="Mueller R.-W."/>
            <person name="Bruemmer F."/>
            <person name="Labrenz M."/>
            <person name="Spormann A.M."/>
            <person name="Op den Camp H."/>
            <person name="Overmann J."/>
            <person name="Amann R."/>
            <person name="Jetten M.S.M."/>
            <person name="Mascher T."/>
            <person name="Medema M.H."/>
            <person name="Devos D.P."/>
            <person name="Kaster A.-K."/>
            <person name="Ovreas L."/>
            <person name="Rohde M."/>
            <person name="Galperin M.Y."/>
            <person name="Jogler C."/>
        </authorList>
    </citation>
    <scope>NUCLEOTIDE SEQUENCE [LARGE SCALE GENOMIC DNA]</scope>
    <source>
        <strain evidence="1 2">Enr17</strain>
    </source>
</reference>
<dbReference type="Gene3D" id="3.80.10.10">
    <property type="entry name" value="Ribonuclease Inhibitor"/>
    <property type="match status" value="3"/>
</dbReference>
<protein>
    <submittedName>
        <fullName evidence="1">Leucine Rich repeats (2 copies)</fullName>
    </submittedName>
</protein>
<dbReference type="KEGG" id="gfm:Enr17x_08680"/>